<dbReference type="Pfam" id="PF08668">
    <property type="entry name" value="HDOD"/>
    <property type="match status" value="1"/>
</dbReference>
<dbReference type="InterPro" id="IPR035919">
    <property type="entry name" value="EAL_sf"/>
</dbReference>
<dbReference type="Pfam" id="PF00563">
    <property type="entry name" value="EAL"/>
    <property type="match status" value="1"/>
</dbReference>
<dbReference type="InterPro" id="IPR001633">
    <property type="entry name" value="EAL_dom"/>
</dbReference>
<dbReference type="Gene3D" id="1.10.3210.10">
    <property type="entry name" value="Hypothetical protein af1432"/>
    <property type="match status" value="1"/>
</dbReference>
<gene>
    <name evidence="3" type="ORF">ABVT43_08110</name>
</gene>
<evidence type="ECO:0000313" key="4">
    <source>
        <dbReference type="Proteomes" id="UP001548189"/>
    </source>
</evidence>
<dbReference type="PANTHER" id="PTHR33525:SF4">
    <property type="entry name" value="CYCLIC DI-GMP PHOSPHODIESTERASE CDGJ"/>
    <property type="match status" value="1"/>
</dbReference>
<reference evidence="3 4" key="1">
    <citation type="submission" date="2024-06" db="EMBL/GenBank/DDBJ databases">
        <authorList>
            <person name="Li F."/>
        </authorList>
    </citation>
    <scope>NUCLEOTIDE SEQUENCE [LARGE SCALE GENOMIC DNA]</scope>
    <source>
        <strain evidence="3 4">GXAS 311</strain>
    </source>
</reference>
<dbReference type="SUPFAM" id="SSF109604">
    <property type="entry name" value="HD-domain/PDEase-like"/>
    <property type="match status" value="1"/>
</dbReference>
<dbReference type="SUPFAM" id="SSF141868">
    <property type="entry name" value="EAL domain-like"/>
    <property type="match status" value="1"/>
</dbReference>
<dbReference type="Proteomes" id="UP001548189">
    <property type="component" value="Unassembled WGS sequence"/>
</dbReference>
<name>A0ABV2BT32_9GAMM</name>
<evidence type="ECO:0000259" key="1">
    <source>
        <dbReference type="PROSITE" id="PS50883"/>
    </source>
</evidence>
<sequence length="412" mass="47132">MMNPVENDLLFARQPIFDGNNKLYGYELLYRGINPNFAVFEDGNKATSELLINYCGGILNNEDAPYVKIFINLTRQLILSDYFFPLEPSRVVIEILENTIVDDRLVNRVIELKSKGYEFALDDYSFRHEYDPLVPLANYIKIDLQHISEVTLKDSMQDLEHNVLAQTPKRPLFLAEKVEEHAQYEYCRNIGFELYQGFYLERPQPVYGKKISNSSEIALQIVAKLQEPQLNIDSLCHSISRDTKLSYQILKIINSPLCRLPRKVSSLKEAVIFLGLEQVKKWAMAMALSNSSTQSSALFQILLQRARSCELFAISQNYEKPESFFTVGLFSGIDAVLLADKAWLIQKLDLATEINEALLEEKGTKGEVLKLVIAAEKSDWLATHHLPEEQLIELFSAHENSVNWAHQMCAML</sequence>
<accession>A0ABV2BT32</accession>
<organism evidence="3 4">
    <name type="scientific">Aliikangiella maris</name>
    <dbReference type="NCBI Taxonomy" id="3162458"/>
    <lineage>
        <taxon>Bacteria</taxon>
        <taxon>Pseudomonadati</taxon>
        <taxon>Pseudomonadota</taxon>
        <taxon>Gammaproteobacteria</taxon>
        <taxon>Oceanospirillales</taxon>
        <taxon>Pleioneaceae</taxon>
        <taxon>Aliikangiella</taxon>
    </lineage>
</organism>
<comment type="caution">
    <text evidence="3">The sequence shown here is derived from an EMBL/GenBank/DDBJ whole genome shotgun (WGS) entry which is preliminary data.</text>
</comment>
<feature type="domain" description="HDOD" evidence="2">
    <location>
        <begin position="211"/>
        <end position="401"/>
    </location>
</feature>
<keyword evidence="4" id="KW-1185">Reference proteome</keyword>
<dbReference type="SMART" id="SM00052">
    <property type="entry name" value="EAL"/>
    <property type="match status" value="1"/>
</dbReference>
<dbReference type="PROSITE" id="PS51833">
    <property type="entry name" value="HDOD"/>
    <property type="match status" value="1"/>
</dbReference>
<proteinExistence type="predicted"/>
<dbReference type="Gene3D" id="3.20.20.450">
    <property type="entry name" value="EAL domain"/>
    <property type="match status" value="1"/>
</dbReference>
<dbReference type="RefSeq" id="WP_353895671.1">
    <property type="nucleotide sequence ID" value="NZ_JBEVCJ010000007.1"/>
</dbReference>
<protein>
    <submittedName>
        <fullName evidence="3">HDOD domain-containing protein</fullName>
    </submittedName>
</protein>
<dbReference type="EMBL" id="JBEVCJ010000007">
    <property type="protein sequence ID" value="MET1255085.1"/>
    <property type="molecule type" value="Genomic_DNA"/>
</dbReference>
<evidence type="ECO:0000259" key="2">
    <source>
        <dbReference type="PROSITE" id="PS51833"/>
    </source>
</evidence>
<dbReference type="InterPro" id="IPR013976">
    <property type="entry name" value="HDOD"/>
</dbReference>
<dbReference type="InterPro" id="IPR014408">
    <property type="entry name" value="dGMP_Pdiesterase_EAL/HD-GYP"/>
</dbReference>
<evidence type="ECO:0000313" key="3">
    <source>
        <dbReference type="EMBL" id="MET1255085.1"/>
    </source>
</evidence>
<dbReference type="PANTHER" id="PTHR33525">
    <property type="match status" value="1"/>
</dbReference>
<dbReference type="InterPro" id="IPR052340">
    <property type="entry name" value="RNase_Y/CdgJ"/>
</dbReference>
<dbReference type="PROSITE" id="PS50883">
    <property type="entry name" value="EAL"/>
    <property type="match status" value="1"/>
</dbReference>
<feature type="domain" description="EAL" evidence="1">
    <location>
        <begin position="1"/>
        <end position="217"/>
    </location>
</feature>
<dbReference type="PIRSF" id="PIRSF003180">
    <property type="entry name" value="DiGMPpdiest_YuxH"/>
    <property type="match status" value="1"/>
</dbReference>